<dbReference type="OrthoDB" id="9780744at2"/>
<feature type="binding site" evidence="5">
    <location>
        <begin position="81"/>
        <end position="82"/>
    </location>
    <ligand>
        <name>substrate</name>
    </ligand>
</feature>
<reference evidence="7 8" key="1">
    <citation type="submission" date="2014-06" db="EMBL/GenBank/DDBJ databases">
        <title>Shewanella sp. YQH10.</title>
        <authorList>
            <person name="Liu Y."/>
            <person name="Zeng R."/>
        </authorList>
    </citation>
    <scope>NUCLEOTIDE SEQUENCE [LARGE SCALE GENOMIC DNA]</scope>
    <source>
        <strain evidence="7 8">YQH10</strain>
    </source>
</reference>
<evidence type="ECO:0000256" key="5">
    <source>
        <dbReference type="HAMAP-Rule" id="MF_01260"/>
    </source>
</evidence>
<evidence type="ECO:0000256" key="4">
    <source>
        <dbReference type="ARBA" id="ARBA00022801"/>
    </source>
</evidence>
<dbReference type="UniPathway" id="UPA00078"/>
<dbReference type="Pfam" id="PF00561">
    <property type="entry name" value="Abhydrolase_1"/>
    <property type="match status" value="1"/>
</dbReference>
<dbReference type="InterPro" id="IPR029058">
    <property type="entry name" value="AB_hydrolase_fold"/>
</dbReference>
<evidence type="ECO:0000256" key="3">
    <source>
        <dbReference type="ARBA" id="ARBA00022756"/>
    </source>
</evidence>
<dbReference type="GO" id="GO:0009102">
    <property type="term" value="P:biotin biosynthetic process"/>
    <property type="evidence" value="ECO:0007669"/>
    <property type="project" value="UniProtKB-UniRule"/>
</dbReference>
<dbReference type="InterPro" id="IPR010076">
    <property type="entry name" value="BioH"/>
</dbReference>
<comment type="caution">
    <text evidence="7">The sequence shown here is derived from an EMBL/GenBank/DDBJ whole genome shotgun (WGS) entry which is preliminary data.</text>
</comment>
<keyword evidence="3 5" id="KW-0093">Biotin biosynthesis</keyword>
<dbReference type="InterPro" id="IPR050266">
    <property type="entry name" value="AB_hydrolase_sf"/>
</dbReference>
<dbReference type="PANTHER" id="PTHR43798:SF31">
    <property type="entry name" value="AB HYDROLASE SUPERFAMILY PROTEIN YCLE"/>
    <property type="match status" value="1"/>
</dbReference>
<sequence>MTSTSLFSQTVGSGRPLVLLHGWGVNSSIFLPLIEQLDQYSCIAIDLPGFGESQVIEGGFDAWVAALATQIPPQSIVLGWSLGGLLATRLAQRYPLQIAGLITVASSPCFLAQTEQQWPGIAAPVLTQFELQLQQDLGKTVERFLALQAMGSVTARDDIKRIRELVLAKPQPQALALAQGLEMLRSIDLRDSLATLNCPWLRIWGKLDGLVPRKVISLLQSEGDITDVLINKASHAPFISHTDEFLSHFQQWSTQKGLI</sequence>
<feature type="active site" description="Nucleophile" evidence="5">
    <location>
        <position position="81"/>
    </location>
</feature>
<accession>A0A094JCB0</accession>
<comment type="subunit">
    <text evidence="5">Monomer.</text>
</comment>
<evidence type="ECO:0000313" key="8">
    <source>
        <dbReference type="Proteomes" id="UP000029264"/>
    </source>
</evidence>
<keyword evidence="8" id="KW-1185">Reference proteome</keyword>
<evidence type="ECO:0000259" key="6">
    <source>
        <dbReference type="Pfam" id="PF00561"/>
    </source>
</evidence>
<evidence type="ECO:0000256" key="1">
    <source>
        <dbReference type="ARBA" id="ARBA00022487"/>
    </source>
</evidence>
<evidence type="ECO:0000313" key="7">
    <source>
        <dbReference type="EMBL" id="KFZ37550.1"/>
    </source>
</evidence>
<comment type="catalytic activity">
    <reaction evidence="5">
        <text>6-carboxyhexanoyl-[ACP] methyl ester + H2O = 6-carboxyhexanoyl-[ACP] + methanol + H(+)</text>
        <dbReference type="Rhea" id="RHEA:42700"/>
        <dbReference type="Rhea" id="RHEA-COMP:9955"/>
        <dbReference type="Rhea" id="RHEA-COMP:10186"/>
        <dbReference type="ChEBI" id="CHEBI:15377"/>
        <dbReference type="ChEBI" id="CHEBI:15378"/>
        <dbReference type="ChEBI" id="CHEBI:17790"/>
        <dbReference type="ChEBI" id="CHEBI:78846"/>
        <dbReference type="ChEBI" id="CHEBI:82735"/>
        <dbReference type="EC" id="3.1.1.85"/>
    </reaction>
</comment>
<comment type="function">
    <text evidence="5">The physiological role of BioH is to remove the methyl group introduced by BioC when the pimeloyl moiety is complete. It allows to synthesize pimeloyl-ACP via the fatty acid synthetic pathway through the hydrolysis of the ester bonds of pimeloyl-ACP esters.</text>
</comment>
<organism evidence="7 8">
    <name type="scientific">Shewanella mangrovi</name>
    <dbReference type="NCBI Taxonomy" id="1515746"/>
    <lineage>
        <taxon>Bacteria</taxon>
        <taxon>Pseudomonadati</taxon>
        <taxon>Pseudomonadota</taxon>
        <taxon>Gammaproteobacteria</taxon>
        <taxon>Alteromonadales</taxon>
        <taxon>Shewanellaceae</taxon>
        <taxon>Shewanella</taxon>
    </lineage>
</organism>
<dbReference type="InterPro" id="IPR000073">
    <property type="entry name" value="AB_hydrolase_1"/>
</dbReference>
<evidence type="ECO:0000256" key="2">
    <source>
        <dbReference type="ARBA" id="ARBA00022490"/>
    </source>
</evidence>
<dbReference type="HAMAP" id="MF_01260">
    <property type="entry name" value="Carboxylester"/>
    <property type="match status" value="1"/>
</dbReference>
<feature type="active site" evidence="5">
    <location>
        <position position="235"/>
    </location>
</feature>
<feature type="binding site" evidence="5">
    <location>
        <begin position="144"/>
        <end position="148"/>
    </location>
    <ligand>
        <name>substrate</name>
    </ligand>
</feature>
<comment type="pathway">
    <text evidence="5">Cofactor biosynthesis; biotin biosynthesis.</text>
</comment>
<feature type="domain" description="AB hydrolase-1" evidence="6">
    <location>
        <begin position="16"/>
        <end position="241"/>
    </location>
</feature>
<dbReference type="GO" id="GO:0016020">
    <property type="term" value="C:membrane"/>
    <property type="evidence" value="ECO:0007669"/>
    <property type="project" value="TreeGrafter"/>
</dbReference>
<dbReference type="Proteomes" id="UP000029264">
    <property type="component" value="Unassembled WGS sequence"/>
</dbReference>
<dbReference type="GO" id="GO:0090499">
    <property type="term" value="F:pimelyl-[acyl-carrier protein] methyl ester esterase activity"/>
    <property type="evidence" value="ECO:0007669"/>
    <property type="project" value="UniProtKB-EC"/>
</dbReference>
<dbReference type="RefSeq" id="WP_052074627.1">
    <property type="nucleotide sequence ID" value="NZ_JPEO01000005.1"/>
</dbReference>
<name>A0A094JCB0_9GAMM</name>
<dbReference type="eggNOG" id="COG0596">
    <property type="taxonomic scope" value="Bacteria"/>
</dbReference>
<dbReference type="SUPFAM" id="SSF53474">
    <property type="entry name" value="alpha/beta-Hydrolases"/>
    <property type="match status" value="1"/>
</dbReference>
<gene>
    <name evidence="5" type="primary">bioH</name>
    <name evidence="7" type="ORF">HR45_08965</name>
</gene>
<dbReference type="EMBL" id="JPEO01000005">
    <property type="protein sequence ID" value="KFZ37550.1"/>
    <property type="molecule type" value="Genomic_DNA"/>
</dbReference>
<protein>
    <recommendedName>
        <fullName evidence="5">Pimeloyl-[acyl-carrier protein] methyl ester esterase</fullName>
        <ecNumber evidence="5">3.1.1.85</ecNumber>
    </recommendedName>
    <alternativeName>
        <fullName evidence="5">Biotin synthesis protein BioH</fullName>
    </alternativeName>
    <alternativeName>
        <fullName evidence="5">Carboxylesterase BioH</fullName>
    </alternativeName>
</protein>
<keyword evidence="1 5" id="KW-0719">Serine esterase</keyword>
<dbReference type="Gene3D" id="3.40.50.1820">
    <property type="entry name" value="alpha/beta hydrolase"/>
    <property type="match status" value="1"/>
</dbReference>
<dbReference type="STRING" id="1515746.HR45_08965"/>
<feature type="active site" evidence="5">
    <location>
        <position position="208"/>
    </location>
</feature>
<feature type="binding site" evidence="5">
    <location>
        <position position="235"/>
    </location>
    <ligand>
        <name>substrate</name>
    </ligand>
</feature>
<feature type="binding site" evidence="5">
    <location>
        <position position="23"/>
    </location>
    <ligand>
        <name>substrate</name>
    </ligand>
</feature>
<dbReference type="EC" id="3.1.1.85" evidence="5"/>
<dbReference type="AlphaFoldDB" id="A0A094JCB0"/>
<comment type="similarity">
    <text evidence="5">Belongs to the AB hydrolase superfamily. Carboxylesterase BioH family.</text>
</comment>
<dbReference type="GO" id="GO:0005737">
    <property type="term" value="C:cytoplasm"/>
    <property type="evidence" value="ECO:0007669"/>
    <property type="project" value="UniProtKB-SubCell"/>
</dbReference>
<proteinExistence type="inferred from homology"/>
<dbReference type="NCBIfam" id="TIGR01738">
    <property type="entry name" value="bioH"/>
    <property type="match status" value="1"/>
</dbReference>
<dbReference type="PANTHER" id="PTHR43798">
    <property type="entry name" value="MONOACYLGLYCEROL LIPASE"/>
    <property type="match status" value="1"/>
</dbReference>
<comment type="subcellular location">
    <subcellularLocation>
        <location evidence="5">Cytoplasm</location>
    </subcellularLocation>
</comment>
<keyword evidence="4 5" id="KW-0378">Hydrolase</keyword>
<keyword evidence="2 5" id="KW-0963">Cytoplasm</keyword>